<dbReference type="RefSeq" id="WP_121530395.1">
    <property type="nucleotide sequence ID" value="NZ_RCHI01000001.1"/>
</dbReference>
<dbReference type="EMBL" id="RCHI01000001">
    <property type="protein sequence ID" value="RLL73033.1"/>
    <property type="molecule type" value="Genomic_DNA"/>
</dbReference>
<keyword evidence="2" id="KW-1185">Reference proteome</keyword>
<name>A0A421BXG9_9RHOB</name>
<proteinExistence type="predicted"/>
<evidence type="ECO:0000313" key="2">
    <source>
        <dbReference type="Proteomes" id="UP000279673"/>
    </source>
</evidence>
<dbReference type="GO" id="GO:0016758">
    <property type="term" value="F:hexosyltransferase activity"/>
    <property type="evidence" value="ECO:0007669"/>
    <property type="project" value="TreeGrafter"/>
</dbReference>
<sequence>MTQILPAAAPARLRVVHLVDDGNWGGVTRGMKFLGRDADLAASAQHSVVTVSRSALSAPALEADVIVSHLAISWRALPFLTALRARYAHLPMAHVEHSYCEGFVAGNVLHRLRFQTLLRSAFAMFDRICSVSAAQGEWLVARGLVGRERLQVLRSCGGVADFLDLPLAEGAPRAFGAIGRFDRQKGFDLLIEAFRRVAVPGATLTLVGDGPERGRLEALAAGDPRIGFAGYSASPATMMRRFDAVVMPSRWEAYGLVALEAMAAGRDLLVSGVDGLADHVGRGARLCRGREAEDWAAALTDLAAQDPAQACARRLAGRAAVVGAEAEFRAGYDRLVRDLSAAPELARAV</sequence>
<dbReference type="Gene3D" id="3.40.50.2000">
    <property type="entry name" value="Glycogen Phosphorylase B"/>
    <property type="match status" value="1"/>
</dbReference>
<comment type="caution">
    <text evidence="1">The sequence shown here is derived from an EMBL/GenBank/DDBJ whole genome shotgun (WGS) entry which is preliminary data.</text>
</comment>
<protein>
    <submittedName>
        <fullName evidence="1">Glycosyltransferase</fullName>
    </submittedName>
</protein>
<dbReference type="InterPro" id="IPR050194">
    <property type="entry name" value="Glycosyltransferase_grp1"/>
</dbReference>
<keyword evidence="1" id="KW-0808">Transferase</keyword>
<dbReference type="SUPFAM" id="SSF53756">
    <property type="entry name" value="UDP-Glycosyltransferase/glycogen phosphorylase"/>
    <property type="match status" value="1"/>
</dbReference>
<evidence type="ECO:0000313" key="1">
    <source>
        <dbReference type="EMBL" id="RLL73033.1"/>
    </source>
</evidence>
<dbReference type="PANTHER" id="PTHR45947:SF3">
    <property type="entry name" value="SULFOQUINOVOSYL TRANSFERASE SQD2"/>
    <property type="match status" value="1"/>
</dbReference>
<reference evidence="1 2" key="1">
    <citation type="submission" date="2018-10" db="EMBL/GenBank/DDBJ databases">
        <title>Rhodobacter sp . BO-81.</title>
        <authorList>
            <person name="Im W.T."/>
        </authorList>
    </citation>
    <scope>NUCLEOTIDE SEQUENCE [LARGE SCALE GENOMIC DNA]</scope>
    <source>
        <strain evidence="1 2">BO-81</strain>
    </source>
</reference>
<gene>
    <name evidence="1" type="ORF">DYS74_01560</name>
</gene>
<accession>A0A421BXG9</accession>
<dbReference type="PANTHER" id="PTHR45947">
    <property type="entry name" value="SULFOQUINOVOSYL TRANSFERASE SQD2"/>
    <property type="match status" value="1"/>
</dbReference>
<dbReference type="AlphaFoldDB" id="A0A421BXG9"/>
<dbReference type="Pfam" id="PF13692">
    <property type="entry name" value="Glyco_trans_1_4"/>
    <property type="match status" value="1"/>
</dbReference>
<organism evidence="1 2">
    <name type="scientific">Paenirhodobacter hankyongi</name>
    <dbReference type="NCBI Taxonomy" id="2294033"/>
    <lineage>
        <taxon>Bacteria</taxon>
        <taxon>Pseudomonadati</taxon>
        <taxon>Pseudomonadota</taxon>
        <taxon>Alphaproteobacteria</taxon>
        <taxon>Rhodobacterales</taxon>
        <taxon>Rhodobacter group</taxon>
        <taxon>Paenirhodobacter</taxon>
    </lineage>
</organism>
<dbReference type="Proteomes" id="UP000279673">
    <property type="component" value="Unassembled WGS sequence"/>
</dbReference>